<organism evidence="2 3">
    <name type="scientific">Datura stramonium</name>
    <name type="common">Jimsonweed</name>
    <name type="synonym">Common thornapple</name>
    <dbReference type="NCBI Taxonomy" id="4076"/>
    <lineage>
        <taxon>Eukaryota</taxon>
        <taxon>Viridiplantae</taxon>
        <taxon>Streptophyta</taxon>
        <taxon>Embryophyta</taxon>
        <taxon>Tracheophyta</taxon>
        <taxon>Spermatophyta</taxon>
        <taxon>Magnoliopsida</taxon>
        <taxon>eudicotyledons</taxon>
        <taxon>Gunneridae</taxon>
        <taxon>Pentapetalae</taxon>
        <taxon>asterids</taxon>
        <taxon>lamiids</taxon>
        <taxon>Solanales</taxon>
        <taxon>Solanaceae</taxon>
        <taxon>Solanoideae</taxon>
        <taxon>Datureae</taxon>
        <taxon>Datura</taxon>
    </lineage>
</organism>
<protein>
    <recommendedName>
        <fullName evidence="4">CCHC-type domain-containing protein</fullName>
    </recommendedName>
</protein>
<accession>A0ABS8RRB9</accession>
<feature type="non-terminal residue" evidence="2">
    <location>
        <position position="91"/>
    </location>
</feature>
<keyword evidence="3" id="KW-1185">Reference proteome</keyword>
<proteinExistence type="predicted"/>
<reference evidence="2 3" key="1">
    <citation type="journal article" date="2021" name="BMC Genomics">
        <title>Datura genome reveals duplications of psychoactive alkaloid biosynthetic genes and high mutation rate following tissue culture.</title>
        <authorList>
            <person name="Rajewski A."/>
            <person name="Carter-House D."/>
            <person name="Stajich J."/>
            <person name="Litt A."/>
        </authorList>
    </citation>
    <scope>NUCLEOTIDE SEQUENCE [LARGE SCALE GENOMIC DNA]</scope>
    <source>
        <strain evidence="2">AR-01</strain>
    </source>
</reference>
<evidence type="ECO:0000313" key="3">
    <source>
        <dbReference type="Proteomes" id="UP000823775"/>
    </source>
</evidence>
<dbReference type="EMBL" id="JACEIK010000085">
    <property type="protein sequence ID" value="MCD7449167.1"/>
    <property type="molecule type" value="Genomic_DNA"/>
</dbReference>
<dbReference type="Proteomes" id="UP000823775">
    <property type="component" value="Unassembled WGS sequence"/>
</dbReference>
<comment type="caution">
    <text evidence="2">The sequence shown here is derived from an EMBL/GenBank/DDBJ whole genome shotgun (WGS) entry which is preliminary data.</text>
</comment>
<gene>
    <name evidence="2" type="ORF">HAX54_049720</name>
</gene>
<feature type="non-terminal residue" evidence="2">
    <location>
        <position position="1"/>
    </location>
</feature>
<feature type="region of interest" description="Disordered" evidence="1">
    <location>
        <begin position="66"/>
        <end position="91"/>
    </location>
</feature>
<evidence type="ECO:0000256" key="1">
    <source>
        <dbReference type="SAM" id="MobiDB-lite"/>
    </source>
</evidence>
<evidence type="ECO:0000313" key="2">
    <source>
        <dbReference type="EMBL" id="MCD7449167.1"/>
    </source>
</evidence>
<name>A0ABS8RRB9_DATST</name>
<evidence type="ECO:0008006" key="4">
    <source>
        <dbReference type="Google" id="ProtNLM"/>
    </source>
</evidence>
<sequence length="91" mass="10974">VWKLWESEGEKELVSNYNPNVVCDHCQLKGHYKKDCYKLVGYPPGHPKYNDQKSFENRGQEYYRNYDRRNKQRRKESSAHNVVAEEWSPHT</sequence>